<evidence type="ECO:0000256" key="7">
    <source>
        <dbReference type="ARBA" id="ARBA00023061"/>
    </source>
</evidence>
<evidence type="ECO:0000256" key="8">
    <source>
        <dbReference type="ARBA" id="ARBA00023239"/>
    </source>
</evidence>
<comment type="catalytic activity">
    <reaction evidence="1">
        <text>(2S)-2-acetolactate + H(+) = (R)-acetoin + CO2</text>
        <dbReference type="Rhea" id="RHEA:21580"/>
        <dbReference type="ChEBI" id="CHEBI:15378"/>
        <dbReference type="ChEBI" id="CHEBI:15686"/>
        <dbReference type="ChEBI" id="CHEBI:16526"/>
        <dbReference type="ChEBI" id="CHEBI:58476"/>
        <dbReference type="EC" id="4.1.1.5"/>
    </reaction>
</comment>
<dbReference type="CDD" id="cd17299">
    <property type="entry name" value="acetolactate_decarboxylase"/>
    <property type="match status" value="1"/>
</dbReference>
<protein>
    <recommendedName>
        <fullName evidence="5">Alpha-acetolactate decarboxylase</fullName>
        <ecNumber evidence="4">4.1.1.5</ecNumber>
    </recommendedName>
</protein>
<feature type="region of interest" description="Disordered" evidence="9">
    <location>
        <begin position="241"/>
        <end position="270"/>
    </location>
</feature>
<keyword evidence="8" id="KW-0456">Lyase</keyword>
<keyword evidence="11" id="KW-1185">Reference proteome</keyword>
<dbReference type="GO" id="GO:0047605">
    <property type="term" value="F:acetolactate decarboxylase activity"/>
    <property type="evidence" value="ECO:0007669"/>
    <property type="project" value="UniProtKB-EC"/>
</dbReference>
<evidence type="ECO:0000256" key="9">
    <source>
        <dbReference type="SAM" id="MobiDB-lite"/>
    </source>
</evidence>
<evidence type="ECO:0000256" key="2">
    <source>
        <dbReference type="ARBA" id="ARBA00005170"/>
    </source>
</evidence>
<dbReference type="InterPro" id="IPR005128">
    <property type="entry name" value="Acetolactate_a_deCO2ase"/>
</dbReference>
<dbReference type="Proteomes" id="UP000053617">
    <property type="component" value="Unassembled WGS sequence"/>
</dbReference>
<dbReference type="PANTHER" id="PTHR35524:SF1">
    <property type="entry name" value="ALPHA-ACETOLACTATE DECARBOXYLASE"/>
    <property type="match status" value="1"/>
</dbReference>
<dbReference type="SUPFAM" id="SSF117856">
    <property type="entry name" value="AF0104/ALDC/Ptd012-like"/>
    <property type="match status" value="1"/>
</dbReference>
<organism evidence="10 11">
    <name type="scientific">Rhinocladiella mackenziei CBS 650.93</name>
    <dbReference type="NCBI Taxonomy" id="1442369"/>
    <lineage>
        <taxon>Eukaryota</taxon>
        <taxon>Fungi</taxon>
        <taxon>Dikarya</taxon>
        <taxon>Ascomycota</taxon>
        <taxon>Pezizomycotina</taxon>
        <taxon>Eurotiomycetes</taxon>
        <taxon>Chaetothyriomycetidae</taxon>
        <taxon>Chaetothyriales</taxon>
        <taxon>Herpotrichiellaceae</taxon>
        <taxon>Rhinocladiella</taxon>
    </lineage>
</organism>
<evidence type="ECO:0000313" key="10">
    <source>
        <dbReference type="EMBL" id="KIX01927.1"/>
    </source>
</evidence>
<evidence type="ECO:0000256" key="4">
    <source>
        <dbReference type="ARBA" id="ARBA00013204"/>
    </source>
</evidence>
<dbReference type="HOGENOM" id="CLU_335597_0_0_1"/>
<evidence type="ECO:0000256" key="1">
    <source>
        <dbReference type="ARBA" id="ARBA00001784"/>
    </source>
</evidence>
<keyword evidence="6" id="KW-0210">Decarboxylase</keyword>
<dbReference type="OrthoDB" id="509395at2759"/>
<dbReference type="Gene3D" id="3.30.1330.80">
    <property type="entry name" value="Hypothetical protein, similar to alpha- acetolactate decarboxylase, domain 2"/>
    <property type="match status" value="2"/>
</dbReference>
<dbReference type="EMBL" id="KN847480">
    <property type="protein sequence ID" value="KIX01927.1"/>
    <property type="molecule type" value="Genomic_DNA"/>
</dbReference>
<dbReference type="RefSeq" id="XP_013269063.1">
    <property type="nucleotide sequence ID" value="XM_013413609.1"/>
</dbReference>
<keyword evidence="7" id="KW-0005">Acetoin biosynthesis</keyword>
<dbReference type="GO" id="GO:0045151">
    <property type="term" value="P:acetoin biosynthetic process"/>
    <property type="evidence" value="ECO:0007669"/>
    <property type="project" value="UniProtKB-KW"/>
</dbReference>
<proteinExistence type="inferred from homology"/>
<evidence type="ECO:0000256" key="3">
    <source>
        <dbReference type="ARBA" id="ARBA00007106"/>
    </source>
</evidence>
<evidence type="ECO:0000313" key="11">
    <source>
        <dbReference type="Proteomes" id="UP000053617"/>
    </source>
</evidence>
<evidence type="ECO:0000256" key="6">
    <source>
        <dbReference type="ARBA" id="ARBA00022793"/>
    </source>
</evidence>
<dbReference type="UniPathway" id="UPA00626">
    <property type="reaction ID" value="UER00678"/>
</dbReference>
<dbReference type="PANTHER" id="PTHR35524">
    <property type="entry name" value="ALPHA-ACETOLACTATE DECARBOXYLASE"/>
    <property type="match status" value="1"/>
</dbReference>
<accession>A0A0D2FIV9</accession>
<dbReference type="Pfam" id="PF03306">
    <property type="entry name" value="AAL_decarboxy"/>
    <property type="match status" value="1"/>
</dbReference>
<dbReference type="GeneID" id="25295937"/>
<name>A0A0D2FIV9_9EURO</name>
<dbReference type="InterPro" id="IPR021858">
    <property type="entry name" value="Fun_TF"/>
</dbReference>
<dbReference type="EC" id="4.1.1.5" evidence="4"/>
<comment type="similarity">
    <text evidence="3">Belongs to the alpha-acetolactate decarboxylase family.</text>
</comment>
<dbReference type="Pfam" id="PF11951">
    <property type="entry name" value="Fungal_trans_2"/>
    <property type="match status" value="1"/>
</dbReference>
<dbReference type="AlphaFoldDB" id="A0A0D2FIV9"/>
<dbReference type="STRING" id="1442369.A0A0D2FIV9"/>
<evidence type="ECO:0000256" key="5">
    <source>
        <dbReference type="ARBA" id="ARBA00020164"/>
    </source>
</evidence>
<gene>
    <name evidence="10" type="ORF">Z518_07866</name>
</gene>
<sequence>MPVNVIYQYSLVNALMSGVSDSGITAAQLIEKGNQGLGTFVRMDGELLLLDGKVYQLQAEGQIRVADPMDQIPYAVSTYFEPQHTLNATLENKDAIDTVLERYNDHASNLFMSYRIEGLFRRLKCRTVKGQEYENQPLSELGKKQFVADYVDIEGTIIGFRSPQAWQGFFVAGEHMHFINKDKTAGGHVLELESREVRIGIATVNNIHIELPTTDKFNTAVMSTDDVGLKRSKNPFSVQSWGLEDASDGYRNPPKSPTSSNDSDQQSEHSFPPTIFEDCTVLLDCSFDTIARILSIYHGSFNPFRSSNLSTWRRSPLLLALLKFLSGTYQMNLTNKPSLCVVVNQARGNTLGQLLFDVSTINQSLPAKKVAVLLAMVMFGLSSSWYDMKDLGLAHYNAAATLLQEVHFEHTEIPSQNYRFFQESMIYWWMMLSFACDPSTQEIKTPPTLIGQCDRARRIPHPLTGISPRSQLLFGKVGYLVFSQRRKALQHSLTATGDILESLSQIEKARKLECQLLSLEIPAPSCIMDPKDPDTPIKDLVTIADAYRMCGLLLLYHAFPDLLDVRLKSDQSGETDRKYQSSVARQQWLASFAISILQMLQENNETSGTRTIEAILLLIISGELSQGGFCSSQNEGDILSRSTSSVNLNTGQSWETCPSETLVEARSVVINRFERIQAILPFKTIDLRKDEKFLNNKSKKAALPQKASQNNTCPLTNTWWPEIFGITFSTSCLIIKVYLSGYFSGDPLRRLPSGLTLKATLAILMVAPKSIFSLCGGGNNKPNVNDVGLSQVKADENALDICRSQMKPVVVTWGPVVVQRRFYATWESSLLFLTWPTSLLSRKLSAILSN</sequence>
<comment type="pathway">
    <text evidence="2">Polyol metabolism; (R,R)-butane-2,3-diol biosynthesis; (R,R)-butane-2,3-diol from pyruvate: step 2/3.</text>
</comment>
<dbReference type="VEuPathDB" id="FungiDB:Z518_07866"/>
<dbReference type="NCBIfam" id="TIGR01252">
    <property type="entry name" value="acetolac_decarb"/>
    <property type="match status" value="1"/>
</dbReference>
<reference evidence="10 11" key="1">
    <citation type="submission" date="2015-01" db="EMBL/GenBank/DDBJ databases">
        <title>The Genome Sequence of Rhinocladiella mackenzie CBS 650.93.</title>
        <authorList>
            <consortium name="The Broad Institute Genomics Platform"/>
            <person name="Cuomo C."/>
            <person name="de Hoog S."/>
            <person name="Gorbushina A."/>
            <person name="Stielow B."/>
            <person name="Teixiera M."/>
            <person name="Abouelleil A."/>
            <person name="Chapman S.B."/>
            <person name="Priest M."/>
            <person name="Young S.K."/>
            <person name="Wortman J."/>
            <person name="Nusbaum C."/>
            <person name="Birren B."/>
        </authorList>
    </citation>
    <scope>NUCLEOTIDE SEQUENCE [LARGE SCALE GENOMIC DNA]</scope>
    <source>
        <strain evidence="10 11">CBS 650.93</strain>
    </source>
</reference>